<feature type="signal peptide" evidence="1">
    <location>
        <begin position="1"/>
        <end position="24"/>
    </location>
</feature>
<protein>
    <recommendedName>
        <fullName evidence="4">Porin</fullName>
    </recommendedName>
</protein>
<name>A0A2K1PX98_9GAMM</name>
<dbReference type="OrthoDB" id="5939597at2"/>
<dbReference type="EMBL" id="NPZB01000002">
    <property type="protein sequence ID" value="PNS07422.1"/>
    <property type="molecule type" value="Genomic_DNA"/>
</dbReference>
<evidence type="ECO:0000256" key="1">
    <source>
        <dbReference type="SAM" id="SignalP"/>
    </source>
</evidence>
<sequence>MNNRFRTAVAVSLLAIACSGSAYAQSSALVPIVNNKSGKVEAFLRLDPIAVGGKRAQWRFGSSSLESAFGLGSGESLALLCDSGTTEQSIRNLSSSCMLGTLGGNNRHGVGASVQKGGNHLGFNIGKGNTGLPEWLTPAGGKVQQTDMALFAERTIGRNGVVSIAGTTANARLVPATEMQVLADHWNTQSLSLGGGVGNIRANIFGRVVNVPGQPKFEGFGLGVTWRTPWSGQLSVGAENIVTKGSNPFAVPNKDGKEDSAVPYVRYQQDL</sequence>
<feature type="chain" id="PRO_5014337754" description="Porin" evidence="1">
    <location>
        <begin position="25"/>
        <end position="271"/>
    </location>
</feature>
<proteinExistence type="predicted"/>
<evidence type="ECO:0000313" key="3">
    <source>
        <dbReference type="Proteomes" id="UP000236220"/>
    </source>
</evidence>
<comment type="caution">
    <text evidence="2">The sequence shown here is derived from an EMBL/GenBank/DDBJ whole genome shotgun (WGS) entry which is preliminary data.</text>
</comment>
<dbReference type="PROSITE" id="PS51257">
    <property type="entry name" value="PROKAR_LIPOPROTEIN"/>
    <property type="match status" value="1"/>
</dbReference>
<dbReference type="Proteomes" id="UP000236220">
    <property type="component" value="Unassembled WGS sequence"/>
</dbReference>
<keyword evidence="3" id="KW-1185">Reference proteome</keyword>
<organism evidence="2 3">
    <name type="scientific">Solilutibacter silvestris</name>
    <dbReference type="NCBI Taxonomy" id="1645665"/>
    <lineage>
        <taxon>Bacteria</taxon>
        <taxon>Pseudomonadati</taxon>
        <taxon>Pseudomonadota</taxon>
        <taxon>Gammaproteobacteria</taxon>
        <taxon>Lysobacterales</taxon>
        <taxon>Lysobacteraceae</taxon>
        <taxon>Solilutibacter</taxon>
    </lineage>
</organism>
<evidence type="ECO:0008006" key="4">
    <source>
        <dbReference type="Google" id="ProtNLM"/>
    </source>
</evidence>
<dbReference type="AlphaFoldDB" id="A0A2K1PX98"/>
<evidence type="ECO:0000313" key="2">
    <source>
        <dbReference type="EMBL" id="PNS07422.1"/>
    </source>
</evidence>
<gene>
    <name evidence="2" type="ORF">Lysil_1598</name>
</gene>
<reference evidence="2 3" key="1">
    <citation type="submission" date="2017-08" db="EMBL/GenBank/DDBJ databases">
        <title>Lysobacter sylvestris genome.</title>
        <authorList>
            <person name="Zhang D.-C."/>
            <person name="Albuquerque L."/>
            <person name="Franca L."/>
            <person name="Froufe H.J.C."/>
            <person name="Barroso C."/>
            <person name="Egas C."/>
            <person name="Da Costa M."/>
            <person name="Margesin R."/>
        </authorList>
    </citation>
    <scope>NUCLEOTIDE SEQUENCE [LARGE SCALE GENOMIC DNA]</scope>
    <source>
        <strain evidence="2 3">AM20-91</strain>
    </source>
</reference>
<keyword evidence="1" id="KW-0732">Signal</keyword>
<accession>A0A2K1PX98</accession>